<gene>
    <name evidence="1" type="ORF">OKA104_LOCUS47688</name>
</gene>
<name>A0A820JP87_9BILA</name>
<protein>
    <submittedName>
        <fullName evidence="1">Uncharacterized protein</fullName>
    </submittedName>
</protein>
<dbReference type="AlphaFoldDB" id="A0A820JP87"/>
<comment type="caution">
    <text evidence="1">The sequence shown here is derived from an EMBL/GenBank/DDBJ whole genome shotgun (WGS) entry which is preliminary data.</text>
</comment>
<proteinExistence type="predicted"/>
<sequence>MVYLCRFRQRNRLIEIPITSEYYHQQNGISHEHLRQLIIQEFQLQQIIKTTLILVNDLQ</sequence>
<dbReference type="EMBL" id="CAJOAY010019347">
    <property type="protein sequence ID" value="CAF4329436.1"/>
    <property type="molecule type" value="Genomic_DNA"/>
</dbReference>
<accession>A0A820JP87</accession>
<dbReference type="Proteomes" id="UP000663881">
    <property type="component" value="Unassembled WGS sequence"/>
</dbReference>
<feature type="non-terminal residue" evidence="1">
    <location>
        <position position="1"/>
    </location>
</feature>
<evidence type="ECO:0000313" key="1">
    <source>
        <dbReference type="EMBL" id="CAF4329436.1"/>
    </source>
</evidence>
<evidence type="ECO:0000313" key="2">
    <source>
        <dbReference type="Proteomes" id="UP000663881"/>
    </source>
</evidence>
<reference evidence="1" key="1">
    <citation type="submission" date="2021-02" db="EMBL/GenBank/DDBJ databases">
        <authorList>
            <person name="Nowell W R."/>
        </authorList>
    </citation>
    <scope>NUCLEOTIDE SEQUENCE</scope>
</reference>
<organism evidence="1 2">
    <name type="scientific">Adineta steineri</name>
    <dbReference type="NCBI Taxonomy" id="433720"/>
    <lineage>
        <taxon>Eukaryota</taxon>
        <taxon>Metazoa</taxon>
        <taxon>Spiralia</taxon>
        <taxon>Gnathifera</taxon>
        <taxon>Rotifera</taxon>
        <taxon>Eurotatoria</taxon>
        <taxon>Bdelloidea</taxon>
        <taxon>Adinetida</taxon>
        <taxon>Adinetidae</taxon>
        <taxon>Adineta</taxon>
    </lineage>
</organism>